<proteinExistence type="predicted"/>
<evidence type="ECO:0000313" key="2">
    <source>
        <dbReference type="EMBL" id="SKA10351.1"/>
    </source>
</evidence>
<dbReference type="STRING" id="180163.SAMN02745174_02561"/>
<dbReference type="SUPFAM" id="SSF52540">
    <property type="entry name" value="P-loop containing nucleoside triphosphate hydrolases"/>
    <property type="match status" value="1"/>
</dbReference>
<gene>
    <name evidence="2" type="ORF">SAMN02745174_02561</name>
</gene>
<dbReference type="PANTHER" id="PTHR13696:SF98">
    <property type="entry name" value="PLASMID PARTITION PROTEIN A"/>
    <property type="match status" value="1"/>
</dbReference>
<dbReference type="InterPro" id="IPR027417">
    <property type="entry name" value="P-loop_NTPase"/>
</dbReference>
<dbReference type="FunFam" id="3.40.50.300:FF:000285">
    <property type="entry name" value="Sporulation initiation inhibitor Soj"/>
    <property type="match status" value="1"/>
</dbReference>
<dbReference type="OrthoDB" id="9780677at2"/>
<protein>
    <submittedName>
        <fullName evidence="2">Chromosome partitioning protein</fullName>
    </submittedName>
</protein>
<dbReference type="InterPro" id="IPR050678">
    <property type="entry name" value="DNA_Partitioning_ATPase"/>
</dbReference>
<dbReference type="EMBL" id="FUWX01000041">
    <property type="protein sequence ID" value="SKA10351.1"/>
    <property type="molecule type" value="Genomic_DNA"/>
</dbReference>
<accession>A0A1T4R3V6</accession>
<dbReference type="RefSeq" id="WP_159443652.1">
    <property type="nucleotide sequence ID" value="NZ_FUWX01000041.1"/>
</dbReference>
<reference evidence="2 3" key="1">
    <citation type="submission" date="2017-02" db="EMBL/GenBank/DDBJ databases">
        <authorList>
            <person name="Peterson S.W."/>
        </authorList>
    </citation>
    <scope>NUCLEOTIDE SEQUENCE [LARGE SCALE GENOMIC DNA]</scope>
    <source>
        <strain evidence="2 3">ATCC 700028</strain>
    </source>
</reference>
<dbReference type="InterPro" id="IPR025669">
    <property type="entry name" value="AAA_dom"/>
</dbReference>
<dbReference type="AlphaFoldDB" id="A0A1T4R3V6"/>
<organism evidence="2 3">
    <name type="scientific">Cetobacterium ceti</name>
    <dbReference type="NCBI Taxonomy" id="180163"/>
    <lineage>
        <taxon>Bacteria</taxon>
        <taxon>Fusobacteriati</taxon>
        <taxon>Fusobacteriota</taxon>
        <taxon>Fusobacteriia</taxon>
        <taxon>Fusobacteriales</taxon>
        <taxon>Fusobacteriaceae</taxon>
        <taxon>Cetobacterium</taxon>
    </lineage>
</organism>
<keyword evidence="3" id="KW-1185">Reference proteome</keyword>
<dbReference type="Pfam" id="PF13614">
    <property type="entry name" value="AAA_31"/>
    <property type="match status" value="1"/>
</dbReference>
<evidence type="ECO:0000313" key="3">
    <source>
        <dbReference type="Proteomes" id="UP000191153"/>
    </source>
</evidence>
<dbReference type="Proteomes" id="UP000191153">
    <property type="component" value="Unassembled WGS sequence"/>
</dbReference>
<evidence type="ECO:0000259" key="1">
    <source>
        <dbReference type="Pfam" id="PF13614"/>
    </source>
</evidence>
<dbReference type="Gene3D" id="3.40.50.300">
    <property type="entry name" value="P-loop containing nucleotide triphosphate hydrolases"/>
    <property type="match status" value="1"/>
</dbReference>
<dbReference type="PANTHER" id="PTHR13696">
    <property type="entry name" value="P-LOOP CONTAINING NUCLEOSIDE TRIPHOSPHATE HYDROLASE"/>
    <property type="match status" value="1"/>
</dbReference>
<sequence>MSTRIISIINFKGGVGKTTTVHSLGAGLTLKNKKVLLIDLDPQSSLTFLTFANTPDKSIKNIMVDNENINNVIVETPYYDIIPSNLHLYLFDKFLASKFAAEKTLARALKKLNKKYDYILIDCPPRLNTFTTNALVCSTDILIPCETEILALDGVGLLIQTLEQLLGELNINIKEILVLPTKVDNRKKLSKEILEYLNKHFKTTKTNIKICSKLNLLGLEKVSIFDLDPNCSGSKAYEKLADEVIKWDY</sequence>
<name>A0A1T4R3V6_9FUSO</name>
<dbReference type="CDD" id="cd02042">
    <property type="entry name" value="ParAB_family"/>
    <property type="match status" value="1"/>
</dbReference>
<feature type="domain" description="AAA" evidence="1">
    <location>
        <begin position="4"/>
        <end position="174"/>
    </location>
</feature>